<dbReference type="PROSITE" id="PS51257">
    <property type="entry name" value="PROKAR_LIPOPROTEIN"/>
    <property type="match status" value="1"/>
</dbReference>
<evidence type="ECO:0000313" key="1">
    <source>
        <dbReference type="EMBL" id="SCW31319.1"/>
    </source>
</evidence>
<dbReference type="EMBL" id="FMTE01000003">
    <property type="protein sequence ID" value="SCW31319.1"/>
    <property type="molecule type" value="Genomic_DNA"/>
</dbReference>
<dbReference type="Proteomes" id="UP000199262">
    <property type="component" value="Unassembled WGS sequence"/>
</dbReference>
<evidence type="ECO:0008006" key="3">
    <source>
        <dbReference type="Google" id="ProtNLM"/>
    </source>
</evidence>
<sequence>MYKNGFLKNYLVGFLFFLIIACTSKDSSNEYVEEQEVDNSSKLNDASQIDEHTIGHIFHAMGVVHSKNDRKELGKNIKVLYFSEKDGYFETIPSKEGAKLIVYLYDNIYAGEAPINISGKEAFIFVGITSDFKKIINSNLHGAQSDLIGTFKDLDIKNSKLEVTVDENNSDAKTFLESINYIIDGVEKISPMTMN</sequence>
<organism evidence="1 2">
    <name type="scientific">Borreliella japonica</name>
    <name type="common">Borrelia japonica</name>
    <dbReference type="NCBI Taxonomy" id="34095"/>
    <lineage>
        <taxon>Bacteria</taxon>
        <taxon>Pseudomonadati</taxon>
        <taxon>Spirochaetota</taxon>
        <taxon>Spirochaetia</taxon>
        <taxon>Spirochaetales</taxon>
        <taxon>Borreliaceae</taxon>
        <taxon>Borreliella</taxon>
    </lineage>
</organism>
<proteinExistence type="predicted"/>
<dbReference type="RefSeq" id="WP_091972408.1">
    <property type="nucleotide sequence ID" value="NZ_CP124066.1"/>
</dbReference>
<accession>A0A1G4PGZ9</accession>
<evidence type="ECO:0000313" key="2">
    <source>
        <dbReference type="Proteomes" id="UP000199262"/>
    </source>
</evidence>
<reference evidence="2" key="1">
    <citation type="submission" date="2016-10" db="EMBL/GenBank/DDBJ databases">
        <authorList>
            <person name="Varghese N."/>
            <person name="Submissions S."/>
        </authorList>
    </citation>
    <scope>NUCLEOTIDE SEQUENCE [LARGE SCALE GENOMIC DNA]</scope>
    <source>
        <strain evidence="2">ATCC 51557</strain>
    </source>
</reference>
<dbReference type="OrthoDB" id="351973at2"/>
<name>A0A1G4PGZ9_BORJA</name>
<protein>
    <recommendedName>
        <fullName evidence="3">Outer surface 22 kDa lipoprotein</fullName>
    </recommendedName>
</protein>
<dbReference type="AlphaFoldDB" id="A0A1G4PGZ9"/>
<keyword evidence="2" id="KW-1185">Reference proteome</keyword>
<gene>
    <name evidence="1" type="ORF">SAMN02983004_00492</name>
</gene>